<dbReference type="EMBL" id="JBBPBN010000020">
    <property type="protein sequence ID" value="KAK9016891.1"/>
    <property type="molecule type" value="Genomic_DNA"/>
</dbReference>
<accession>A0ABR2RVD4</accession>
<organism evidence="1 2">
    <name type="scientific">Hibiscus sabdariffa</name>
    <name type="common">roselle</name>
    <dbReference type="NCBI Taxonomy" id="183260"/>
    <lineage>
        <taxon>Eukaryota</taxon>
        <taxon>Viridiplantae</taxon>
        <taxon>Streptophyta</taxon>
        <taxon>Embryophyta</taxon>
        <taxon>Tracheophyta</taxon>
        <taxon>Spermatophyta</taxon>
        <taxon>Magnoliopsida</taxon>
        <taxon>eudicotyledons</taxon>
        <taxon>Gunneridae</taxon>
        <taxon>Pentapetalae</taxon>
        <taxon>rosids</taxon>
        <taxon>malvids</taxon>
        <taxon>Malvales</taxon>
        <taxon>Malvaceae</taxon>
        <taxon>Malvoideae</taxon>
        <taxon>Hibiscus</taxon>
    </lineage>
</organism>
<keyword evidence="2" id="KW-1185">Reference proteome</keyword>
<gene>
    <name evidence="1" type="ORF">V6N11_079384</name>
</gene>
<evidence type="ECO:0000313" key="1">
    <source>
        <dbReference type="EMBL" id="KAK9016891.1"/>
    </source>
</evidence>
<reference evidence="1 2" key="1">
    <citation type="journal article" date="2024" name="G3 (Bethesda)">
        <title>Genome assembly of Hibiscus sabdariffa L. provides insights into metabolisms of medicinal natural products.</title>
        <authorList>
            <person name="Kim T."/>
        </authorList>
    </citation>
    <scope>NUCLEOTIDE SEQUENCE [LARGE SCALE GENOMIC DNA]</scope>
    <source>
        <strain evidence="1">TK-2024</strain>
        <tissue evidence="1">Old leaves</tissue>
    </source>
</reference>
<name>A0ABR2RVD4_9ROSI</name>
<comment type="caution">
    <text evidence="1">The sequence shown here is derived from an EMBL/GenBank/DDBJ whole genome shotgun (WGS) entry which is preliminary data.</text>
</comment>
<proteinExistence type="predicted"/>
<protein>
    <recommendedName>
        <fullName evidence="3">RNase H type-1 domain-containing protein</fullName>
    </recommendedName>
</protein>
<dbReference type="Proteomes" id="UP001396334">
    <property type="component" value="Unassembled WGS sequence"/>
</dbReference>
<sequence length="185" mass="20945">MRKGGEIFTMLKNHRALVTILSISSLLSCHNLHYAGKTTGHLPKNNSPLSFMLCVIGLQSTSFALSFNHNIVYIHSHWNEKKYRVHVVDEMDEPLIVNLDHIRRLGIVSRPIDNDGADYTELTAVKIALEVLMESKWTSKDILMMESDSQVVLNGMSNPLSTPWNSMTYSLAKQGCLRSKLFKAW</sequence>
<dbReference type="PROSITE" id="PS51257">
    <property type="entry name" value="PROKAR_LIPOPROTEIN"/>
    <property type="match status" value="1"/>
</dbReference>
<evidence type="ECO:0000313" key="2">
    <source>
        <dbReference type="Proteomes" id="UP001396334"/>
    </source>
</evidence>
<evidence type="ECO:0008006" key="3">
    <source>
        <dbReference type="Google" id="ProtNLM"/>
    </source>
</evidence>